<accession>A0A6J6E4S6</accession>
<protein>
    <submittedName>
        <fullName evidence="1">Unannotated protein</fullName>
    </submittedName>
</protein>
<organism evidence="1">
    <name type="scientific">freshwater metagenome</name>
    <dbReference type="NCBI Taxonomy" id="449393"/>
    <lineage>
        <taxon>unclassified sequences</taxon>
        <taxon>metagenomes</taxon>
        <taxon>ecological metagenomes</taxon>
    </lineage>
</organism>
<dbReference type="EMBL" id="CAEZTJ010000101">
    <property type="protein sequence ID" value="CAB4571371.1"/>
    <property type="molecule type" value="Genomic_DNA"/>
</dbReference>
<proteinExistence type="predicted"/>
<dbReference type="AlphaFoldDB" id="A0A6J6E4S6"/>
<gene>
    <name evidence="1" type="ORF">UFOPK1650_00720</name>
</gene>
<sequence>MDSAATKMKADLAWKCHMLAIDLSEESLFQEPLDLLASLPTITDRTLRRSPRQRLQDLQRTGRRLRDRCDLRLPKRYRSKTCWRSSDQLPQGPRHSDLTTIEVDQRSHPKCIELLRRCRVSALSESFDRQRFFECADRFEDLVLEEIECV</sequence>
<name>A0A6J6E4S6_9ZZZZ</name>
<evidence type="ECO:0000313" key="1">
    <source>
        <dbReference type="EMBL" id="CAB4571371.1"/>
    </source>
</evidence>
<reference evidence="1" key="1">
    <citation type="submission" date="2020-05" db="EMBL/GenBank/DDBJ databases">
        <authorList>
            <person name="Chiriac C."/>
            <person name="Salcher M."/>
            <person name="Ghai R."/>
            <person name="Kavagutti S V."/>
        </authorList>
    </citation>
    <scope>NUCLEOTIDE SEQUENCE</scope>
</reference>